<evidence type="ECO:0000256" key="1">
    <source>
        <dbReference type="SAM" id="MobiDB-lite"/>
    </source>
</evidence>
<organism evidence="2 3">
    <name type="scientific">Portunus trituberculatus</name>
    <name type="common">Swimming crab</name>
    <name type="synonym">Neptunus trituberculatus</name>
    <dbReference type="NCBI Taxonomy" id="210409"/>
    <lineage>
        <taxon>Eukaryota</taxon>
        <taxon>Metazoa</taxon>
        <taxon>Ecdysozoa</taxon>
        <taxon>Arthropoda</taxon>
        <taxon>Crustacea</taxon>
        <taxon>Multicrustacea</taxon>
        <taxon>Malacostraca</taxon>
        <taxon>Eumalacostraca</taxon>
        <taxon>Eucarida</taxon>
        <taxon>Decapoda</taxon>
        <taxon>Pleocyemata</taxon>
        <taxon>Brachyura</taxon>
        <taxon>Eubrachyura</taxon>
        <taxon>Portunoidea</taxon>
        <taxon>Portunidae</taxon>
        <taxon>Portuninae</taxon>
        <taxon>Portunus</taxon>
    </lineage>
</organism>
<reference evidence="2 3" key="1">
    <citation type="submission" date="2019-05" db="EMBL/GenBank/DDBJ databases">
        <title>Another draft genome of Portunus trituberculatus and its Hox gene families provides insights of decapod evolution.</title>
        <authorList>
            <person name="Jeong J.-H."/>
            <person name="Song I."/>
            <person name="Kim S."/>
            <person name="Choi T."/>
            <person name="Kim D."/>
            <person name="Ryu S."/>
            <person name="Kim W."/>
        </authorList>
    </citation>
    <scope>NUCLEOTIDE SEQUENCE [LARGE SCALE GENOMIC DNA]</scope>
    <source>
        <tissue evidence="2">Muscle</tissue>
    </source>
</reference>
<dbReference type="AlphaFoldDB" id="A0A5B7DZV7"/>
<dbReference type="Proteomes" id="UP000324222">
    <property type="component" value="Unassembled WGS sequence"/>
</dbReference>
<feature type="region of interest" description="Disordered" evidence="1">
    <location>
        <begin position="67"/>
        <end position="91"/>
    </location>
</feature>
<gene>
    <name evidence="2" type="ORF">E2C01_020190</name>
</gene>
<accession>A0A5B7DZV7</accession>
<keyword evidence="3" id="KW-1185">Reference proteome</keyword>
<sequence length="164" mass="18454">MDQNCQPPLHLHYFGSNCNITYCVEYKSLHFLYTTEAYAHKPTQLMPTLPVVPIHCVVTIVEPHFPSLQLKPPPPPPPPALGLLNSEGGASQIPHQENFQALSQALQEARVKEAGVVKGLFHPQLLYEKSVEVQGDQSAYWVPALDPCQEQDQRNHREGQGWQR</sequence>
<feature type="compositionally biased region" description="Pro residues" evidence="1">
    <location>
        <begin position="71"/>
        <end position="80"/>
    </location>
</feature>
<dbReference type="EMBL" id="VSRR010001682">
    <property type="protein sequence ID" value="MPC27038.1"/>
    <property type="molecule type" value="Genomic_DNA"/>
</dbReference>
<evidence type="ECO:0000313" key="3">
    <source>
        <dbReference type="Proteomes" id="UP000324222"/>
    </source>
</evidence>
<name>A0A5B7DZV7_PORTR</name>
<evidence type="ECO:0000313" key="2">
    <source>
        <dbReference type="EMBL" id="MPC27038.1"/>
    </source>
</evidence>
<protein>
    <submittedName>
        <fullName evidence="2">Uncharacterized protein</fullName>
    </submittedName>
</protein>
<feature type="compositionally biased region" description="Basic and acidic residues" evidence="1">
    <location>
        <begin position="151"/>
        <end position="164"/>
    </location>
</feature>
<feature type="region of interest" description="Disordered" evidence="1">
    <location>
        <begin position="144"/>
        <end position="164"/>
    </location>
</feature>
<proteinExistence type="predicted"/>
<comment type="caution">
    <text evidence="2">The sequence shown here is derived from an EMBL/GenBank/DDBJ whole genome shotgun (WGS) entry which is preliminary data.</text>
</comment>